<dbReference type="Proteomes" id="UP000242415">
    <property type="component" value="Unassembled WGS sequence"/>
</dbReference>
<dbReference type="Pfam" id="PF18915">
    <property type="entry name" value="DUF5667"/>
    <property type="match status" value="1"/>
</dbReference>
<sequence>MNTLIFYRRRAERLAQLLDEADGGRRHHVRDRVDEDLAELVAVGHRITALQPSIDARPEPDFRAGLRAMLIATAERDGIGVTAGPDAAADGDAGREPRRIRPALAAQRARARGAIVVGVVAGAVAVSGMSAASENAVPGDALYGVKRSTERAQLALAGSDLSRGQLSLDFARTRLGEAGTVRGGSGFSTVLDDMDADTRQGVKLMTTSAAQRKDAAALDAIRAFVVEQRPAVATLVATTTGGNRHRAQQSLALLDAVDQRADSLRRALPCGPDGSPGADALGPLPHSCVTASAPSYAEPPHWQTPASPPSVERTTAPATPGSPTPDSDAGTPSPTPSATPAPAGTDEGLFGGLGRLLEGILD</sequence>
<dbReference type="STRING" id="405436.SAMN05444365_101550"/>
<organism evidence="3 4">
    <name type="scientific">Micromonospora pattaloongensis</name>
    <dbReference type="NCBI Taxonomy" id="405436"/>
    <lineage>
        <taxon>Bacteria</taxon>
        <taxon>Bacillati</taxon>
        <taxon>Actinomycetota</taxon>
        <taxon>Actinomycetes</taxon>
        <taxon>Micromonosporales</taxon>
        <taxon>Micromonosporaceae</taxon>
        <taxon>Micromonospora</taxon>
    </lineage>
</organism>
<feature type="region of interest" description="Disordered" evidence="1">
    <location>
        <begin position="295"/>
        <end position="362"/>
    </location>
</feature>
<feature type="compositionally biased region" description="Low complexity" evidence="1">
    <location>
        <begin position="314"/>
        <end position="332"/>
    </location>
</feature>
<evidence type="ECO:0000313" key="3">
    <source>
        <dbReference type="EMBL" id="SDY06423.1"/>
    </source>
</evidence>
<feature type="region of interest" description="Disordered" evidence="1">
    <location>
        <begin position="267"/>
        <end position="286"/>
    </location>
</feature>
<evidence type="ECO:0000259" key="2">
    <source>
        <dbReference type="Pfam" id="PF18915"/>
    </source>
</evidence>
<protein>
    <recommendedName>
        <fullName evidence="2">DUF5667 domain-containing protein</fullName>
    </recommendedName>
</protein>
<accession>A0A1H3GSX6</accession>
<dbReference type="InterPro" id="IPR043725">
    <property type="entry name" value="DUF5667"/>
</dbReference>
<reference evidence="4" key="1">
    <citation type="submission" date="2016-10" db="EMBL/GenBank/DDBJ databases">
        <authorList>
            <person name="Varghese N."/>
            <person name="Submissions S."/>
        </authorList>
    </citation>
    <scope>NUCLEOTIDE SEQUENCE [LARGE SCALE GENOMIC DNA]</scope>
    <source>
        <strain evidence="4">DSM 45245</strain>
    </source>
</reference>
<dbReference type="EMBL" id="FNPH01000001">
    <property type="protein sequence ID" value="SDY06423.1"/>
    <property type="molecule type" value="Genomic_DNA"/>
</dbReference>
<name>A0A1H3GSX6_9ACTN</name>
<feature type="domain" description="DUF5667" evidence="2">
    <location>
        <begin position="136"/>
        <end position="182"/>
    </location>
</feature>
<proteinExistence type="predicted"/>
<gene>
    <name evidence="3" type="ORF">SAMN05444365_101550</name>
</gene>
<dbReference type="AlphaFoldDB" id="A0A1H3GSX6"/>
<keyword evidence="4" id="KW-1185">Reference proteome</keyword>
<evidence type="ECO:0000313" key="4">
    <source>
        <dbReference type="Proteomes" id="UP000242415"/>
    </source>
</evidence>
<evidence type="ECO:0000256" key="1">
    <source>
        <dbReference type="SAM" id="MobiDB-lite"/>
    </source>
</evidence>